<reference evidence="1" key="1">
    <citation type="journal article" date="2008" name="Nature">
        <title>The amphioxus genome and the evolution of the chordate karyotype.</title>
        <authorList>
            <consortium name="US DOE Joint Genome Institute (JGI-PGF)"/>
            <person name="Putnam N.H."/>
            <person name="Butts T."/>
            <person name="Ferrier D.E.K."/>
            <person name="Furlong R.F."/>
            <person name="Hellsten U."/>
            <person name="Kawashima T."/>
            <person name="Robinson-Rechavi M."/>
            <person name="Shoguchi E."/>
            <person name="Terry A."/>
            <person name="Yu J.-K."/>
            <person name="Benito-Gutierrez E.L."/>
            <person name="Dubchak I."/>
            <person name="Garcia-Fernandez J."/>
            <person name="Gibson-Brown J.J."/>
            <person name="Grigoriev I.V."/>
            <person name="Horton A.C."/>
            <person name="de Jong P.J."/>
            <person name="Jurka J."/>
            <person name="Kapitonov V.V."/>
            <person name="Kohara Y."/>
            <person name="Kuroki Y."/>
            <person name="Lindquist E."/>
            <person name="Lucas S."/>
            <person name="Osoegawa K."/>
            <person name="Pennacchio L.A."/>
            <person name="Salamov A.A."/>
            <person name="Satou Y."/>
            <person name="Sauka-Spengler T."/>
            <person name="Schmutz J."/>
            <person name="Shin-I T."/>
            <person name="Toyoda A."/>
            <person name="Bronner-Fraser M."/>
            <person name="Fujiyama A."/>
            <person name="Holland L.Z."/>
            <person name="Holland P.W.H."/>
            <person name="Satoh N."/>
            <person name="Rokhsar D.S."/>
        </authorList>
    </citation>
    <scope>NUCLEOTIDE SEQUENCE [LARGE SCALE GENOMIC DNA]</scope>
    <source>
        <strain evidence="1">S238N-H82</strain>
        <tissue evidence="1">Testes</tissue>
    </source>
</reference>
<gene>
    <name evidence="1" type="ORF">BRAFLDRAFT_125957</name>
</gene>
<accession>C3Y3D5</accession>
<dbReference type="AlphaFoldDB" id="C3Y3D5"/>
<protein>
    <submittedName>
        <fullName evidence="1">Uncharacterized protein</fullName>
    </submittedName>
</protein>
<dbReference type="EMBL" id="GG666483">
    <property type="protein sequence ID" value="EEN65202.1"/>
    <property type="molecule type" value="Genomic_DNA"/>
</dbReference>
<proteinExistence type="predicted"/>
<sequence>MPPKRDPKQHRTPFSSLQLGLEALVLDERFCSNAKTELCSNFGETLEAKNNVCKQRKRKRALEDDVDMEGSLETRERNPEEVKTIPEALQCLKRLKTFMVREGHSDVLDSVLELENVLEEKWCEERLVRPSSKTVKQTTVTDFFRKRQL</sequence>
<name>C3Y3D5_BRAFL</name>
<evidence type="ECO:0000313" key="1">
    <source>
        <dbReference type="EMBL" id="EEN65202.1"/>
    </source>
</evidence>
<dbReference type="InParanoid" id="C3Y3D5"/>
<organism>
    <name type="scientific">Branchiostoma floridae</name>
    <name type="common">Florida lancelet</name>
    <name type="synonym">Amphioxus</name>
    <dbReference type="NCBI Taxonomy" id="7739"/>
    <lineage>
        <taxon>Eukaryota</taxon>
        <taxon>Metazoa</taxon>
        <taxon>Chordata</taxon>
        <taxon>Cephalochordata</taxon>
        <taxon>Leptocardii</taxon>
        <taxon>Amphioxiformes</taxon>
        <taxon>Branchiostomatidae</taxon>
        <taxon>Branchiostoma</taxon>
    </lineage>
</organism>